<evidence type="ECO:0008006" key="4">
    <source>
        <dbReference type="Google" id="ProtNLM"/>
    </source>
</evidence>
<dbReference type="InterPro" id="IPR014752">
    <property type="entry name" value="Arrestin-like_C"/>
</dbReference>
<keyword evidence="3" id="KW-1185">Reference proteome</keyword>
<evidence type="ECO:0000313" key="3">
    <source>
        <dbReference type="Proteomes" id="UP000218334"/>
    </source>
</evidence>
<dbReference type="EMBL" id="KZ293417">
    <property type="protein sequence ID" value="PBK75838.1"/>
    <property type="molecule type" value="Genomic_DNA"/>
</dbReference>
<name>A0A2H3CBX0_9AGAR</name>
<dbReference type="Proteomes" id="UP000218334">
    <property type="component" value="Unassembled WGS sequence"/>
</dbReference>
<proteinExistence type="predicted"/>
<gene>
    <name evidence="2" type="ORF">ARMSODRAFT_410742</name>
</gene>
<organism evidence="2 3">
    <name type="scientific">Armillaria solidipes</name>
    <dbReference type="NCBI Taxonomy" id="1076256"/>
    <lineage>
        <taxon>Eukaryota</taxon>
        <taxon>Fungi</taxon>
        <taxon>Dikarya</taxon>
        <taxon>Basidiomycota</taxon>
        <taxon>Agaricomycotina</taxon>
        <taxon>Agaricomycetes</taxon>
        <taxon>Agaricomycetidae</taxon>
        <taxon>Agaricales</taxon>
        <taxon>Marasmiineae</taxon>
        <taxon>Physalacriaceae</taxon>
        <taxon>Armillaria</taxon>
    </lineage>
</organism>
<reference evidence="3" key="1">
    <citation type="journal article" date="2017" name="Nat. Ecol. Evol.">
        <title>Genome expansion and lineage-specific genetic innovations in the forest pathogenic fungi Armillaria.</title>
        <authorList>
            <person name="Sipos G."/>
            <person name="Prasanna A.N."/>
            <person name="Walter M.C."/>
            <person name="O'Connor E."/>
            <person name="Balint B."/>
            <person name="Krizsan K."/>
            <person name="Kiss B."/>
            <person name="Hess J."/>
            <person name="Varga T."/>
            <person name="Slot J."/>
            <person name="Riley R."/>
            <person name="Boka B."/>
            <person name="Rigling D."/>
            <person name="Barry K."/>
            <person name="Lee J."/>
            <person name="Mihaltcheva S."/>
            <person name="LaButti K."/>
            <person name="Lipzen A."/>
            <person name="Waldron R."/>
            <person name="Moloney N.M."/>
            <person name="Sperisen C."/>
            <person name="Kredics L."/>
            <person name="Vagvoelgyi C."/>
            <person name="Patrignani A."/>
            <person name="Fitzpatrick D."/>
            <person name="Nagy I."/>
            <person name="Doyle S."/>
            <person name="Anderson J.B."/>
            <person name="Grigoriev I.V."/>
            <person name="Gueldener U."/>
            <person name="Muensterkoetter M."/>
            <person name="Nagy L.G."/>
        </authorList>
    </citation>
    <scope>NUCLEOTIDE SEQUENCE [LARGE SCALE GENOMIC DNA]</scope>
    <source>
        <strain evidence="3">28-4</strain>
    </source>
</reference>
<dbReference type="Gene3D" id="2.60.40.640">
    <property type="match status" value="1"/>
</dbReference>
<accession>A0A2H3CBX0</accession>
<dbReference type="AlphaFoldDB" id="A0A2H3CBX0"/>
<protein>
    <recommendedName>
        <fullName evidence="4">Arrestin-like N-terminal domain-containing protein</fullName>
    </recommendedName>
</protein>
<evidence type="ECO:0000313" key="2">
    <source>
        <dbReference type="EMBL" id="PBK75838.1"/>
    </source>
</evidence>
<feature type="region of interest" description="Disordered" evidence="1">
    <location>
        <begin position="1"/>
        <end position="34"/>
    </location>
</feature>
<evidence type="ECO:0000256" key="1">
    <source>
        <dbReference type="SAM" id="MobiDB-lite"/>
    </source>
</evidence>
<sequence>MLTSMATDIDPPSYPSNSPHIPSAGSDFDLPAYTQHTGPGDDVSTLSTHHRYEIYTSKRKAWATLALQSRAISADHIPLFWQGDNIAGSLTLDIDKEDSIKMIEITMQGKLLTGQSSDSWVFLEETKVLWVRGMGNPRVSSSSFNEDYRGKMVDKYVWDFSLPIPAQVIAPPGSSSSMNSQGSGPFRLPQTVLERNIRAGIQYELFVSIKRSRFHSTSRIQTMFGYVPLIRPDAPSLLRQLAYQENSPLPGPDADPDGWQRVSSFTVKGTVFRDREVQVNCVVLLAKPLCYTRGTVIPCFITLTSADTQALNLLAIPSCIPIRLRRHVTDYSPDFAPNSPTEFRQPNIMNIPKRWKVTSEDLGTGVWWPVREDGQEHSKRLNGEIKLSQNLKSTCVIGNFMVQYSVVVLPFSATAFVSKDSEEPLAEFDVEIATAYASGPRPLTYAQHPSDGEIVIRDNYTILSSTSVSFV</sequence>